<protein>
    <recommendedName>
        <fullName evidence="4">Secreted protein</fullName>
    </recommendedName>
</protein>
<name>A0AAD9HJA7_9PEZI</name>
<keyword evidence="3" id="KW-1185">Reference proteome</keyword>
<dbReference type="EMBL" id="MU842855">
    <property type="protein sequence ID" value="KAK2030155.1"/>
    <property type="molecule type" value="Genomic_DNA"/>
</dbReference>
<proteinExistence type="predicted"/>
<feature type="signal peptide" evidence="1">
    <location>
        <begin position="1"/>
        <end position="20"/>
    </location>
</feature>
<feature type="chain" id="PRO_5042109720" description="Secreted protein" evidence="1">
    <location>
        <begin position="21"/>
        <end position="162"/>
    </location>
</feature>
<gene>
    <name evidence="2" type="ORF">LX32DRAFT_336969</name>
</gene>
<accession>A0AAD9HJA7</accession>
<dbReference type="Proteomes" id="UP001232148">
    <property type="component" value="Unassembled WGS sequence"/>
</dbReference>
<sequence>MSKKRGGGVLFWALLNFLSAHLLDQHPTHDYWLKPSQQNILFLLQHQTRGGNVKWTKSSALQKRWACLFSGGIFLGLGLRSLLRPPPGAGYQLLAYNLCRVTQDPLQRRHLRLEIVRVSQGGGDGSACACHHCFTGSSSTSAAGMGRLVRFGPSSVCNGDSV</sequence>
<evidence type="ECO:0000313" key="2">
    <source>
        <dbReference type="EMBL" id="KAK2030155.1"/>
    </source>
</evidence>
<dbReference type="AlphaFoldDB" id="A0AAD9HJA7"/>
<organism evidence="2 3">
    <name type="scientific">Colletotrichum zoysiae</name>
    <dbReference type="NCBI Taxonomy" id="1216348"/>
    <lineage>
        <taxon>Eukaryota</taxon>
        <taxon>Fungi</taxon>
        <taxon>Dikarya</taxon>
        <taxon>Ascomycota</taxon>
        <taxon>Pezizomycotina</taxon>
        <taxon>Sordariomycetes</taxon>
        <taxon>Hypocreomycetidae</taxon>
        <taxon>Glomerellales</taxon>
        <taxon>Glomerellaceae</taxon>
        <taxon>Colletotrichum</taxon>
        <taxon>Colletotrichum graminicola species complex</taxon>
    </lineage>
</organism>
<evidence type="ECO:0000256" key="1">
    <source>
        <dbReference type="SAM" id="SignalP"/>
    </source>
</evidence>
<reference evidence="2" key="1">
    <citation type="submission" date="2021-06" db="EMBL/GenBank/DDBJ databases">
        <title>Comparative genomics, transcriptomics and evolutionary studies reveal genomic signatures of adaptation to plant cell wall in hemibiotrophic fungi.</title>
        <authorList>
            <consortium name="DOE Joint Genome Institute"/>
            <person name="Baroncelli R."/>
            <person name="Diaz J.F."/>
            <person name="Benocci T."/>
            <person name="Peng M."/>
            <person name="Battaglia E."/>
            <person name="Haridas S."/>
            <person name="Andreopoulos W."/>
            <person name="Labutti K."/>
            <person name="Pangilinan J."/>
            <person name="Floch G.L."/>
            <person name="Makela M.R."/>
            <person name="Henrissat B."/>
            <person name="Grigoriev I.V."/>
            <person name="Crouch J.A."/>
            <person name="De Vries R.P."/>
            <person name="Sukno S.A."/>
            <person name="Thon M.R."/>
        </authorList>
    </citation>
    <scope>NUCLEOTIDE SEQUENCE</scope>
    <source>
        <strain evidence="2">MAFF235873</strain>
    </source>
</reference>
<comment type="caution">
    <text evidence="2">The sequence shown here is derived from an EMBL/GenBank/DDBJ whole genome shotgun (WGS) entry which is preliminary data.</text>
</comment>
<evidence type="ECO:0008006" key="4">
    <source>
        <dbReference type="Google" id="ProtNLM"/>
    </source>
</evidence>
<keyword evidence="1" id="KW-0732">Signal</keyword>
<evidence type="ECO:0000313" key="3">
    <source>
        <dbReference type="Proteomes" id="UP001232148"/>
    </source>
</evidence>